<evidence type="ECO:0000256" key="2">
    <source>
        <dbReference type="ARBA" id="ARBA00022857"/>
    </source>
</evidence>
<dbReference type="InterPro" id="IPR002347">
    <property type="entry name" value="SDR_fam"/>
</dbReference>
<evidence type="ECO:0000256" key="3">
    <source>
        <dbReference type="ARBA" id="ARBA00023002"/>
    </source>
</evidence>
<dbReference type="Proteomes" id="UP001172673">
    <property type="component" value="Unassembled WGS sequence"/>
</dbReference>
<protein>
    <submittedName>
        <fullName evidence="5">Uncharacterized protein</fullName>
    </submittedName>
</protein>
<sequence length="917" mass="100922">MPLKYTNNLQGKRIVIVGGTSGIGFAAAEAAVEHGAIVVVASSKQEKVDSAVQRIQKAYPNALDRVCGTRVDLSSQNVEERIMALYEFATEAGKHKLDHVVLTMGDSFGPIPLANVTPQDILDVYQVRIIGSTILAKIAMRYLNISASSSFTLTSGVSDLKPTVGWTVMAPVGAALRGLTHALANDMKPVRVNCVCPGAVKTELFDNFAGDRLEEILDTYKAKTLTGSVGAPEDLAECYISVMKNKFMTGQEITADGGYLFPRTAPKPKDPNAPDYRYQVNQKCIYERRLPGGSYITAHVQRLQSGFYDSPVIHEDCIHNVRFVAINFVFHPSRSTFRFKSAEINIALRHANEDGKNPLQAVTALVPRTSSHDHGTQTETANNLLVRSKDCLHIQHGSKPSRPKFLRHAPHLLYGSISPETLNWNFNLAGSLGVSQGPASASLQPSYGIKSSYKVYEMMKIQGSVRTLRSWLGHEYDIEDGELVWTLEENKLQKSGLPREFTFVMLLTKGTGGFEESGDVRLEIDVHPKVMGRLGSPYPSLITNLHKYQPFKRGILDLDEEIGQVFEPHVKGQGFNFANIASNFDDFVWLPGNAYSTSEPQYSTIGNGNTAQQQGGSQQKSSSQPQQQQSSRSQQALPTVDNTLNLRVFLEPSQGGSVPLPIQMQQQVPHLNLKLPATSSRNQSPMPPSIAGSRNSKARRTITIGSTRSVRKQRSRSELAKEYRSSSSEQPKSEEAVPTEEIMLKRGNGPALERPFSFQEVDDGHHNRDGSRQTSSNYDTIVHHASSPVPEEASPIVQHSSPDYVTPPSHKIEDQPEWEQARHEHEQGQSEQRKSLPESSQQASQGPPTENGLPSGSASKRQAPIWYDNPPGLASAYSAAPLSHTRNTSTASAKDRMNRFSTMAAQRATRQYIPDHP</sequence>
<feature type="compositionally biased region" description="Polar residues" evidence="4">
    <location>
        <begin position="600"/>
        <end position="611"/>
    </location>
</feature>
<dbReference type="SUPFAM" id="SSF51735">
    <property type="entry name" value="NAD(P)-binding Rossmann-fold domains"/>
    <property type="match status" value="1"/>
</dbReference>
<feature type="region of interest" description="Disordered" evidence="4">
    <location>
        <begin position="600"/>
        <end position="638"/>
    </location>
</feature>
<name>A0AA39CR88_9EURO</name>
<dbReference type="EMBL" id="JAPDRK010000001">
    <property type="protein sequence ID" value="KAJ9617003.1"/>
    <property type="molecule type" value="Genomic_DNA"/>
</dbReference>
<dbReference type="InterPro" id="IPR057571">
    <property type="entry name" value="SDR_PhqE-like"/>
</dbReference>
<dbReference type="PANTHER" id="PTHR43477:SF1">
    <property type="entry name" value="DIHYDROANTICAPSIN 7-DEHYDROGENASE"/>
    <property type="match status" value="1"/>
</dbReference>
<evidence type="ECO:0000256" key="4">
    <source>
        <dbReference type="SAM" id="MobiDB-lite"/>
    </source>
</evidence>
<dbReference type="GO" id="GO:0016491">
    <property type="term" value="F:oxidoreductase activity"/>
    <property type="evidence" value="ECO:0007669"/>
    <property type="project" value="UniProtKB-KW"/>
</dbReference>
<dbReference type="PRINTS" id="PR00081">
    <property type="entry name" value="GDHRDH"/>
</dbReference>
<dbReference type="Pfam" id="PF23441">
    <property type="entry name" value="SDR"/>
    <property type="match status" value="1"/>
</dbReference>
<evidence type="ECO:0000313" key="5">
    <source>
        <dbReference type="EMBL" id="KAJ9617003.1"/>
    </source>
</evidence>
<evidence type="ECO:0000313" key="6">
    <source>
        <dbReference type="Proteomes" id="UP001172673"/>
    </source>
</evidence>
<reference evidence="5" key="1">
    <citation type="submission" date="2022-10" db="EMBL/GenBank/DDBJ databases">
        <title>Culturing micro-colonial fungi from biological soil crusts in the Mojave desert and describing Neophaeococcomyces mojavensis, and introducing the new genera and species Taxawa tesnikishii.</title>
        <authorList>
            <person name="Kurbessoian T."/>
            <person name="Stajich J.E."/>
        </authorList>
    </citation>
    <scope>NUCLEOTIDE SEQUENCE</scope>
    <source>
        <strain evidence="5">TK_41</strain>
    </source>
</reference>
<keyword evidence="2" id="KW-0521">NADP</keyword>
<accession>A0AA39CR88</accession>
<gene>
    <name evidence="5" type="ORF">H2200_000724</name>
</gene>
<dbReference type="Gene3D" id="3.40.50.720">
    <property type="entry name" value="NAD(P)-binding Rossmann-like Domain"/>
    <property type="match status" value="1"/>
</dbReference>
<feature type="compositionally biased region" description="Basic and acidic residues" evidence="4">
    <location>
        <begin position="715"/>
        <end position="724"/>
    </location>
</feature>
<dbReference type="InterPro" id="IPR036291">
    <property type="entry name" value="NAD(P)-bd_dom_sf"/>
</dbReference>
<organism evidence="5 6">
    <name type="scientific">Cladophialophora chaetospira</name>
    <dbReference type="NCBI Taxonomy" id="386627"/>
    <lineage>
        <taxon>Eukaryota</taxon>
        <taxon>Fungi</taxon>
        <taxon>Dikarya</taxon>
        <taxon>Ascomycota</taxon>
        <taxon>Pezizomycotina</taxon>
        <taxon>Eurotiomycetes</taxon>
        <taxon>Chaetothyriomycetidae</taxon>
        <taxon>Chaetothyriales</taxon>
        <taxon>Herpotrichiellaceae</taxon>
        <taxon>Cladophialophora</taxon>
    </lineage>
</organism>
<dbReference type="CDD" id="cd05233">
    <property type="entry name" value="SDR_c"/>
    <property type="match status" value="1"/>
</dbReference>
<comment type="caution">
    <text evidence="5">The sequence shown here is derived from an EMBL/GenBank/DDBJ whole genome shotgun (WGS) entry which is preliminary data.</text>
</comment>
<proteinExistence type="inferred from homology"/>
<dbReference type="InterPro" id="IPR051122">
    <property type="entry name" value="SDR_DHRS6-like"/>
</dbReference>
<keyword evidence="6" id="KW-1185">Reference proteome</keyword>
<dbReference type="PANTHER" id="PTHR43477">
    <property type="entry name" value="DIHYDROANTICAPSIN 7-DEHYDROGENASE"/>
    <property type="match status" value="1"/>
</dbReference>
<feature type="compositionally biased region" description="Polar residues" evidence="4">
    <location>
        <begin position="837"/>
        <end position="860"/>
    </location>
</feature>
<comment type="similarity">
    <text evidence="1">Belongs to the short-chain dehydrogenases/reductases (SDR) family.</text>
</comment>
<feature type="compositionally biased region" description="Low complexity" evidence="4">
    <location>
        <begin position="612"/>
        <end position="635"/>
    </location>
</feature>
<feature type="region of interest" description="Disordered" evidence="4">
    <location>
        <begin position="676"/>
        <end position="740"/>
    </location>
</feature>
<feature type="compositionally biased region" description="Basic and acidic residues" evidence="4">
    <location>
        <begin position="810"/>
        <end position="836"/>
    </location>
</feature>
<keyword evidence="3" id="KW-0560">Oxidoreductase</keyword>
<feature type="region of interest" description="Disordered" evidence="4">
    <location>
        <begin position="786"/>
        <end position="896"/>
    </location>
</feature>
<dbReference type="AlphaFoldDB" id="A0AA39CR88"/>
<evidence type="ECO:0000256" key="1">
    <source>
        <dbReference type="ARBA" id="ARBA00006484"/>
    </source>
</evidence>